<dbReference type="AlphaFoldDB" id="A0A317XIL3"/>
<gene>
    <name evidence="1" type="ORF">BCV70DRAFT_150592</name>
</gene>
<reference evidence="1 2" key="1">
    <citation type="journal article" date="2018" name="Mol. Biol. Evol.">
        <title>Broad Genomic Sampling Reveals a Smut Pathogenic Ancestry of the Fungal Clade Ustilaginomycotina.</title>
        <authorList>
            <person name="Kijpornyongpan T."/>
            <person name="Mondo S.J."/>
            <person name="Barry K."/>
            <person name="Sandor L."/>
            <person name="Lee J."/>
            <person name="Lipzen A."/>
            <person name="Pangilinan J."/>
            <person name="LaButti K."/>
            <person name="Hainaut M."/>
            <person name="Henrissat B."/>
            <person name="Grigoriev I.V."/>
            <person name="Spatafora J.W."/>
            <person name="Aime M.C."/>
        </authorList>
    </citation>
    <scope>NUCLEOTIDE SEQUENCE [LARGE SCALE GENOMIC DNA]</scope>
    <source>
        <strain evidence="1 2">MCA 3645</strain>
    </source>
</reference>
<keyword evidence="2" id="KW-1185">Reference proteome</keyword>
<name>A0A317XIL3_9BASI</name>
<evidence type="ECO:0000313" key="1">
    <source>
        <dbReference type="EMBL" id="PWY97642.1"/>
    </source>
</evidence>
<dbReference type="STRING" id="1882483.A0A317XIL3"/>
<feature type="non-terminal residue" evidence="1">
    <location>
        <position position="1"/>
    </location>
</feature>
<proteinExistence type="predicted"/>
<organism evidence="1 2">
    <name type="scientific">Testicularia cyperi</name>
    <dbReference type="NCBI Taxonomy" id="1882483"/>
    <lineage>
        <taxon>Eukaryota</taxon>
        <taxon>Fungi</taxon>
        <taxon>Dikarya</taxon>
        <taxon>Basidiomycota</taxon>
        <taxon>Ustilaginomycotina</taxon>
        <taxon>Ustilaginomycetes</taxon>
        <taxon>Ustilaginales</taxon>
        <taxon>Anthracoideaceae</taxon>
        <taxon>Testicularia</taxon>
    </lineage>
</organism>
<sequence>KRNWGGPFKDWYLMKVTHNYFCTDTGRVIPVDPATGHMLLQGLRKRMFDEFFGLTHDTEKGVCKNPTWVLPLNWTQPIPITQFEAQYPWMTVDDHGQMHFKADFLAWLQQKNAAAAVPAYPGAPGTAAGAGAPGVNGVSVTIPTPVVYNTGLGTSTDASGNPLVAGAPA</sequence>
<feature type="non-terminal residue" evidence="1">
    <location>
        <position position="169"/>
    </location>
</feature>
<evidence type="ECO:0000313" key="2">
    <source>
        <dbReference type="Proteomes" id="UP000246740"/>
    </source>
</evidence>
<protein>
    <submittedName>
        <fullName evidence="1">Uncharacterized protein</fullName>
    </submittedName>
</protein>
<dbReference type="Proteomes" id="UP000246740">
    <property type="component" value="Unassembled WGS sequence"/>
</dbReference>
<accession>A0A317XIL3</accession>
<dbReference type="OrthoDB" id="2552791at2759"/>
<dbReference type="EMBL" id="KZ819204">
    <property type="protein sequence ID" value="PWY97642.1"/>
    <property type="molecule type" value="Genomic_DNA"/>
</dbReference>
<dbReference type="InParanoid" id="A0A317XIL3"/>